<protein>
    <recommendedName>
        <fullName evidence="6">Endonuclease/exonuclease/phosphatase domain-containing protein</fullName>
    </recommendedName>
</protein>
<evidence type="ECO:0000256" key="3">
    <source>
        <dbReference type="ARBA" id="ARBA00022723"/>
    </source>
</evidence>
<dbReference type="InterPro" id="IPR005135">
    <property type="entry name" value="Endo/exonuclease/phosphatase"/>
</dbReference>
<dbReference type="InterPro" id="IPR004808">
    <property type="entry name" value="AP_endonuc_1"/>
</dbReference>
<dbReference type="Pfam" id="PF03372">
    <property type="entry name" value="Exo_endo_phos"/>
    <property type="match status" value="1"/>
</dbReference>
<keyword evidence="4" id="KW-0378">Hydrolase</keyword>
<keyword evidence="3" id="KW-0479">Metal-binding</keyword>
<dbReference type="GO" id="GO:0046872">
    <property type="term" value="F:metal ion binding"/>
    <property type="evidence" value="ECO:0007669"/>
    <property type="project" value="UniProtKB-KW"/>
</dbReference>
<dbReference type="AlphaFoldDB" id="A0A2N9J7V4"/>
<dbReference type="SUPFAM" id="SSF56219">
    <property type="entry name" value="DNase I-like"/>
    <property type="match status" value="1"/>
</dbReference>
<dbReference type="GO" id="GO:0003906">
    <property type="term" value="F:DNA-(apurinic or apyrimidinic site) endonuclease activity"/>
    <property type="evidence" value="ECO:0007669"/>
    <property type="project" value="TreeGrafter"/>
</dbReference>
<comment type="cofactor">
    <cofactor evidence="1">
        <name>Mg(2+)</name>
        <dbReference type="ChEBI" id="CHEBI:18420"/>
    </cofactor>
</comment>
<evidence type="ECO:0000256" key="2">
    <source>
        <dbReference type="ARBA" id="ARBA00007092"/>
    </source>
</evidence>
<feature type="domain" description="Endonuclease/exonuclease/phosphatase" evidence="6">
    <location>
        <begin position="159"/>
        <end position="341"/>
    </location>
</feature>
<proteinExistence type="inferred from homology"/>
<comment type="similarity">
    <text evidence="2">Belongs to the DNA repair enzymes AP/ExoA family.</text>
</comment>
<accession>A0A2N9J7V4</accession>
<dbReference type="GO" id="GO:0005634">
    <property type="term" value="C:nucleus"/>
    <property type="evidence" value="ECO:0007669"/>
    <property type="project" value="TreeGrafter"/>
</dbReference>
<dbReference type="GO" id="GO:0008311">
    <property type="term" value="F:double-stranded DNA 3'-5' DNA exonuclease activity"/>
    <property type="evidence" value="ECO:0007669"/>
    <property type="project" value="TreeGrafter"/>
</dbReference>
<evidence type="ECO:0000313" key="7">
    <source>
        <dbReference type="EMBL" id="SPD32613.1"/>
    </source>
</evidence>
<evidence type="ECO:0000256" key="1">
    <source>
        <dbReference type="ARBA" id="ARBA00001946"/>
    </source>
</evidence>
<evidence type="ECO:0000256" key="5">
    <source>
        <dbReference type="ARBA" id="ARBA00022842"/>
    </source>
</evidence>
<evidence type="ECO:0000259" key="6">
    <source>
        <dbReference type="Pfam" id="PF03372"/>
    </source>
</evidence>
<dbReference type="PANTHER" id="PTHR22748:SF19">
    <property type="entry name" value="ENDONUCLEASE_EXONUCLEASE_PHOSPHATASE DOMAIN-CONTAINING PROTEIN"/>
    <property type="match status" value="1"/>
</dbReference>
<dbReference type="GO" id="GO:0008081">
    <property type="term" value="F:phosphoric diester hydrolase activity"/>
    <property type="evidence" value="ECO:0007669"/>
    <property type="project" value="TreeGrafter"/>
</dbReference>
<reference evidence="7" key="1">
    <citation type="submission" date="2018-02" db="EMBL/GenBank/DDBJ databases">
        <authorList>
            <person name="Cohen D.B."/>
            <person name="Kent A.D."/>
        </authorList>
    </citation>
    <scope>NUCLEOTIDE SEQUENCE</scope>
</reference>
<sequence length="556" mass="64893">MPTILQSPLWAHLRQWEHVNLLVLMQSTSLWYLVGVGMIRIHIIERRGNFCGSIWVSMKGLRWLIGVWDKLCRLPKHSKGYFQSFRDSYRTLELSCMKNKGGRFVELSDYHSGSQQGHIRIPEGKNRWSWIFFVQEIRQFFLGVGPRPVRMASSGVASETGLNNPRKREIVKKLLRDWRCDVVCLQETKLDQIDLRLVRSLWSNQFVGWEAVNAVNIAGSILLMWDKMVFDKIDSHLSTFSVSCTWKGVVDGFDWSCTGVYGPIVESSKGAFWVELETIRQKWTVPWCIMGDFNVGVHILGALDPDPPSMSHIDRVLVSPDWEEQFPNVLQKLLPHPISDHHPILVEASGMVRGKSSFIFENMWLNHEGFVDQAQEWWNGYHFVGNPSFVLACKLKALKWDLKLWNRKEFRDLNSNKNRLIAELLALDIKKEISWRQKSRVLWLKEGDINTKFFHKVANSHRRCKYMERLEVDGMVFEEDQDIRDKAVQFYESLFQEKEVWCPKFDELLIDPIRVEDRFLIERKFDKDEILQALQSSNGDKASGPDGFTMGFFQKC</sequence>
<dbReference type="PANTHER" id="PTHR22748">
    <property type="entry name" value="AP ENDONUCLEASE"/>
    <property type="match status" value="1"/>
</dbReference>
<name>A0A2N9J7V4_FAGSY</name>
<dbReference type="Gene3D" id="3.60.10.10">
    <property type="entry name" value="Endonuclease/exonuclease/phosphatase"/>
    <property type="match status" value="1"/>
</dbReference>
<dbReference type="EMBL" id="OIVN01006413">
    <property type="protein sequence ID" value="SPD32613.1"/>
    <property type="molecule type" value="Genomic_DNA"/>
</dbReference>
<keyword evidence="5" id="KW-0460">Magnesium</keyword>
<evidence type="ECO:0000256" key="4">
    <source>
        <dbReference type="ARBA" id="ARBA00022801"/>
    </source>
</evidence>
<dbReference type="InterPro" id="IPR036691">
    <property type="entry name" value="Endo/exonu/phosph_ase_sf"/>
</dbReference>
<dbReference type="GO" id="GO:0006284">
    <property type="term" value="P:base-excision repair"/>
    <property type="evidence" value="ECO:0007669"/>
    <property type="project" value="TreeGrafter"/>
</dbReference>
<gene>
    <name evidence="7" type="ORF">FSB_LOCUS60495</name>
</gene>
<organism evidence="7">
    <name type="scientific">Fagus sylvatica</name>
    <name type="common">Beechnut</name>
    <dbReference type="NCBI Taxonomy" id="28930"/>
    <lineage>
        <taxon>Eukaryota</taxon>
        <taxon>Viridiplantae</taxon>
        <taxon>Streptophyta</taxon>
        <taxon>Embryophyta</taxon>
        <taxon>Tracheophyta</taxon>
        <taxon>Spermatophyta</taxon>
        <taxon>Magnoliopsida</taxon>
        <taxon>eudicotyledons</taxon>
        <taxon>Gunneridae</taxon>
        <taxon>Pentapetalae</taxon>
        <taxon>rosids</taxon>
        <taxon>fabids</taxon>
        <taxon>Fagales</taxon>
        <taxon>Fagaceae</taxon>
        <taxon>Fagus</taxon>
    </lineage>
</organism>